<dbReference type="Pfam" id="PF09428">
    <property type="entry name" value="DUF2011"/>
    <property type="match status" value="1"/>
</dbReference>
<feature type="compositionally biased region" description="Polar residues" evidence="1">
    <location>
        <begin position="386"/>
        <end position="402"/>
    </location>
</feature>
<dbReference type="EMBL" id="JAHRHY010000008">
    <property type="protein sequence ID" value="KAG9067318.1"/>
    <property type="molecule type" value="Genomic_DNA"/>
</dbReference>
<proteinExistence type="predicted"/>
<accession>A0A9P7XW56</accession>
<keyword evidence="3" id="KW-1185">Reference proteome</keyword>
<evidence type="ECO:0000256" key="1">
    <source>
        <dbReference type="SAM" id="MobiDB-lite"/>
    </source>
</evidence>
<feature type="compositionally biased region" description="Basic and acidic residues" evidence="1">
    <location>
        <begin position="345"/>
        <end position="358"/>
    </location>
</feature>
<protein>
    <submittedName>
        <fullName evidence="2">Uncharacterized protein</fullName>
    </submittedName>
</protein>
<feature type="region of interest" description="Disordered" evidence="1">
    <location>
        <begin position="239"/>
        <end position="424"/>
    </location>
</feature>
<feature type="compositionally biased region" description="Acidic residues" evidence="1">
    <location>
        <begin position="55"/>
        <end position="68"/>
    </location>
</feature>
<name>A0A9P7XW56_9FUNG</name>
<organism evidence="2 3">
    <name type="scientific">Linnemannia hyalina</name>
    <dbReference type="NCBI Taxonomy" id="64524"/>
    <lineage>
        <taxon>Eukaryota</taxon>
        <taxon>Fungi</taxon>
        <taxon>Fungi incertae sedis</taxon>
        <taxon>Mucoromycota</taxon>
        <taxon>Mortierellomycotina</taxon>
        <taxon>Mortierellomycetes</taxon>
        <taxon>Mortierellales</taxon>
        <taxon>Mortierellaceae</taxon>
        <taxon>Linnemannia</taxon>
    </lineage>
</organism>
<feature type="compositionally biased region" description="Low complexity" evidence="1">
    <location>
        <begin position="359"/>
        <end position="377"/>
    </location>
</feature>
<evidence type="ECO:0000313" key="2">
    <source>
        <dbReference type="EMBL" id="KAG9067318.1"/>
    </source>
</evidence>
<feature type="compositionally biased region" description="Basic and acidic residues" evidence="1">
    <location>
        <begin position="312"/>
        <end position="335"/>
    </location>
</feature>
<comment type="caution">
    <text evidence="2">The sequence shown here is derived from an EMBL/GenBank/DDBJ whole genome shotgun (WGS) entry which is preliminary data.</text>
</comment>
<sequence length="436" mass="47845">MSNSRNPNIVPTFLQPNTVRSSRAAIFHDNFDQQQQHSKPTHNNRLKSSRRNQDEDSQEEEDSEDGDDQQSKSILERLYGQLQGAIEIEDTEMTMQTSEAASNKRLYSDSDKSDVDEEGQDEDDGMEFRLFASDETPTTIVLNAKEPEIIYVHRERPPLDESPGSERMQQIAEAVIDAKTVLEQSHIPWARSFYPHKVIHIPFKQETGNTKVKKSKRKREWEKKVKAGLIDQATIDATTRKTKVSESWGQPYTPRHGLDRYTIDAGTQPKETYSSRGGRDGGRGGASRGGARGGRGGGRGRGGAGASTGTTRDGHPGKSDRHGDNKKKEVSIDRPTKKKSTTDSPVKKTQGEKVKSKSESTSAATTTTKTTTDAAKSVLPKKRTAGTESSTKTEISSNNSSTPAAAAAAVPRPPKKPKANKPMTKLDNIMAILTGK</sequence>
<reference evidence="2" key="1">
    <citation type="submission" date="2021-06" db="EMBL/GenBank/DDBJ databases">
        <title>Genome Sequence of Mortierella hyaline Strain SCG-10, a Cold-Adapted, Nitrate-Reducing Fungus Isolated from Soil in Minnesota, USA.</title>
        <authorList>
            <person name="Aldossari N."/>
        </authorList>
    </citation>
    <scope>NUCLEOTIDE SEQUENCE</scope>
    <source>
        <strain evidence="2">SCG-10</strain>
    </source>
</reference>
<dbReference type="AlphaFoldDB" id="A0A9P7XW56"/>
<dbReference type="Proteomes" id="UP000707451">
    <property type="component" value="Unassembled WGS sequence"/>
</dbReference>
<dbReference type="OrthoDB" id="2426603at2759"/>
<feature type="compositionally biased region" description="Basic residues" evidence="1">
    <location>
        <begin position="39"/>
        <end position="50"/>
    </location>
</feature>
<feature type="region of interest" description="Disordered" evidence="1">
    <location>
        <begin position="24"/>
        <end position="73"/>
    </location>
</feature>
<gene>
    <name evidence="2" type="ORF">KI688_012101</name>
</gene>
<feature type="compositionally biased region" description="Gly residues" evidence="1">
    <location>
        <begin position="283"/>
        <end position="306"/>
    </location>
</feature>
<evidence type="ECO:0000313" key="3">
    <source>
        <dbReference type="Proteomes" id="UP000707451"/>
    </source>
</evidence>
<dbReference type="InterPro" id="IPR018555">
    <property type="entry name" value="C630.06c-like"/>
</dbReference>
<feature type="region of interest" description="Disordered" evidence="1">
    <location>
        <begin position="88"/>
        <end position="122"/>
    </location>
</feature>